<gene>
    <name evidence="7" type="primary">glpE_3</name>
    <name evidence="7" type="ORF">FLA105534_03658</name>
</gene>
<name>A0A6J4GVJ1_9FLAO</name>
<dbReference type="GO" id="GO:0005829">
    <property type="term" value="C:cytosol"/>
    <property type="evidence" value="ECO:0007669"/>
    <property type="project" value="TreeGrafter"/>
</dbReference>
<dbReference type="InterPro" id="IPR036249">
    <property type="entry name" value="Thioredoxin-like_sf"/>
</dbReference>
<dbReference type="PRINTS" id="PR00421">
    <property type="entry name" value="THIOREDOXIN"/>
</dbReference>
<proteinExistence type="predicted"/>
<feature type="domain" description="Thioredoxin" evidence="6">
    <location>
        <begin position="97"/>
        <end position="232"/>
    </location>
</feature>
<evidence type="ECO:0000256" key="1">
    <source>
        <dbReference type="ARBA" id="ARBA00022448"/>
    </source>
</evidence>
<evidence type="ECO:0000313" key="8">
    <source>
        <dbReference type="Proteomes" id="UP000479938"/>
    </source>
</evidence>
<dbReference type="GO" id="GO:0045454">
    <property type="term" value="P:cell redox homeostasis"/>
    <property type="evidence" value="ECO:0007669"/>
    <property type="project" value="TreeGrafter"/>
</dbReference>
<dbReference type="Pfam" id="PF00581">
    <property type="entry name" value="Rhodanese"/>
    <property type="match status" value="1"/>
</dbReference>
<dbReference type="CDD" id="cd02947">
    <property type="entry name" value="TRX_family"/>
    <property type="match status" value="1"/>
</dbReference>
<dbReference type="SMART" id="SM00450">
    <property type="entry name" value="RHOD"/>
    <property type="match status" value="1"/>
</dbReference>
<evidence type="ECO:0000256" key="2">
    <source>
        <dbReference type="ARBA" id="ARBA00022982"/>
    </source>
</evidence>
<accession>A0A6J4GVJ1</accession>
<dbReference type="PANTHER" id="PTHR45663:SF11">
    <property type="entry name" value="GEO12009P1"/>
    <property type="match status" value="1"/>
</dbReference>
<dbReference type="RefSeq" id="WP_173972133.1">
    <property type="nucleotide sequence ID" value="NZ_CADCSU010000131.1"/>
</dbReference>
<dbReference type="PROSITE" id="PS00194">
    <property type="entry name" value="THIOREDOXIN_1"/>
    <property type="match status" value="1"/>
</dbReference>
<dbReference type="InterPro" id="IPR013766">
    <property type="entry name" value="Thioredoxin_domain"/>
</dbReference>
<evidence type="ECO:0000256" key="3">
    <source>
        <dbReference type="ARBA" id="ARBA00023157"/>
    </source>
</evidence>
<dbReference type="PROSITE" id="PS51352">
    <property type="entry name" value="THIOREDOXIN_2"/>
    <property type="match status" value="1"/>
</dbReference>
<dbReference type="AlphaFoldDB" id="A0A6J4GVJ1"/>
<dbReference type="InterPro" id="IPR001763">
    <property type="entry name" value="Rhodanese-like_dom"/>
</dbReference>
<dbReference type="SUPFAM" id="SSF52821">
    <property type="entry name" value="Rhodanese/Cell cycle control phosphatase"/>
    <property type="match status" value="1"/>
</dbReference>
<keyword evidence="3" id="KW-1015">Disulfide bond</keyword>
<dbReference type="Gene3D" id="3.40.250.10">
    <property type="entry name" value="Rhodanese-like domain"/>
    <property type="match status" value="1"/>
</dbReference>
<evidence type="ECO:0000256" key="4">
    <source>
        <dbReference type="ARBA" id="ARBA00023284"/>
    </source>
</evidence>
<organism evidence="7 8">
    <name type="scientific">Flavobacterium bizetiae</name>
    <dbReference type="NCBI Taxonomy" id="2704140"/>
    <lineage>
        <taxon>Bacteria</taxon>
        <taxon>Pseudomonadati</taxon>
        <taxon>Bacteroidota</taxon>
        <taxon>Flavobacteriia</taxon>
        <taxon>Flavobacteriales</taxon>
        <taxon>Flavobacteriaceae</taxon>
        <taxon>Flavobacterium</taxon>
    </lineage>
</organism>
<keyword evidence="4" id="KW-0676">Redox-active center</keyword>
<evidence type="ECO:0000259" key="5">
    <source>
        <dbReference type="PROSITE" id="PS50206"/>
    </source>
</evidence>
<keyword evidence="8" id="KW-1185">Reference proteome</keyword>
<dbReference type="PROSITE" id="PS51257">
    <property type="entry name" value="PROKAR_LIPOPROTEIN"/>
    <property type="match status" value="1"/>
</dbReference>
<protein>
    <submittedName>
        <fullName evidence="7">Thiosulfate sulfurtransferase GlpE</fullName>
        <ecNumber evidence="7">2.8.1.1</ecNumber>
    </submittedName>
</protein>
<sequence length="232" mass="26420">MKFHKILFLIVSIVFISCNEKKASPFESLHPKEFAEKIKTTDHPQILDVRTPDEFESDHIENAKNVNWNADDFETKAAAFDKSKPVFVYCLSGGRSKKAATKLNELGFTNVYELDGGFLNWNEEGFGIPAEVAAGMSMNDFNDLLNSDKKVLVDFYAVWCGPCKQMEPFLLTMQKELADKVTIIRIDVDKNKTLATQLKIDQLPTIVLYENKAVQWKTTGFISEKDLRKQLQ</sequence>
<reference evidence="7 8" key="1">
    <citation type="submission" date="2020-02" db="EMBL/GenBank/DDBJ databases">
        <authorList>
            <person name="Criscuolo A."/>
        </authorList>
    </citation>
    <scope>NUCLEOTIDE SEQUENCE [LARGE SCALE GENOMIC DNA]</scope>
    <source>
        <strain evidence="7">CIP105534</strain>
    </source>
</reference>
<dbReference type="GO" id="GO:0004792">
    <property type="term" value="F:thiosulfate-cyanide sulfurtransferase activity"/>
    <property type="evidence" value="ECO:0007669"/>
    <property type="project" value="UniProtKB-EC"/>
</dbReference>
<dbReference type="Pfam" id="PF00085">
    <property type="entry name" value="Thioredoxin"/>
    <property type="match status" value="1"/>
</dbReference>
<dbReference type="Proteomes" id="UP000479938">
    <property type="component" value="Unassembled WGS sequence"/>
</dbReference>
<dbReference type="EC" id="2.8.1.1" evidence="7"/>
<keyword evidence="7" id="KW-0808">Transferase</keyword>
<dbReference type="PANTHER" id="PTHR45663">
    <property type="entry name" value="GEO12009P1"/>
    <property type="match status" value="1"/>
</dbReference>
<dbReference type="Gene3D" id="3.40.30.10">
    <property type="entry name" value="Glutaredoxin"/>
    <property type="match status" value="1"/>
</dbReference>
<evidence type="ECO:0000259" key="6">
    <source>
        <dbReference type="PROSITE" id="PS51352"/>
    </source>
</evidence>
<dbReference type="GO" id="GO:0015035">
    <property type="term" value="F:protein-disulfide reductase activity"/>
    <property type="evidence" value="ECO:0007669"/>
    <property type="project" value="TreeGrafter"/>
</dbReference>
<dbReference type="SUPFAM" id="SSF52833">
    <property type="entry name" value="Thioredoxin-like"/>
    <property type="match status" value="1"/>
</dbReference>
<dbReference type="InterPro" id="IPR036873">
    <property type="entry name" value="Rhodanese-like_dom_sf"/>
</dbReference>
<keyword evidence="1" id="KW-0813">Transport</keyword>
<dbReference type="EMBL" id="CADCSU010000131">
    <property type="protein sequence ID" value="CAA9201575.1"/>
    <property type="molecule type" value="Genomic_DNA"/>
</dbReference>
<dbReference type="CDD" id="cd00158">
    <property type="entry name" value="RHOD"/>
    <property type="match status" value="1"/>
</dbReference>
<evidence type="ECO:0000313" key="7">
    <source>
        <dbReference type="EMBL" id="CAA9201575.1"/>
    </source>
</evidence>
<feature type="domain" description="Rhodanese" evidence="5">
    <location>
        <begin position="40"/>
        <end position="130"/>
    </location>
</feature>
<dbReference type="PROSITE" id="PS50206">
    <property type="entry name" value="RHODANESE_3"/>
    <property type="match status" value="1"/>
</dbReference>
<keyword evidence="2" id="KW-0249">Electron transport</keyword>
<dbReference type="InterPro" id="IPR017937">
    <property type="entry name" value="Thioredoxin_CS"/>
</dbReference>